<evidence type="ECO:0000313" key="1">
    <source>
        <dbReference type="EMBL" id="RKW69831.1"/>
    </source>
</evidence>
<dbReference type="AlphaFoldDB" id="A0A496PH68"/>
<dbReference type="EMBL" id="QQXL01000006">
    <property type="protein sequence ID" value="RKW69831.1"/>
    <property type="molecule type" value="Genomic_DNA"/>
</dbReference>
<dbReference type="Proteomes" id="UP000273119">
    <property type="component" value="Unassembled WGS sequence"/>
</dbReference>
<comment type="caution">
    <text evidence="1">The sequence shown here is derived from an EMBL/GenBank/DDBJ whole genome shotgun (WGS) entry which is preliminary data.</text>
</comment>
<protein>
    <submittedName>
        <fullName evidence="1">Uncharacterized protein</fullName>
    </submittedName>
</protein>
<sequence length="180" mass="19578">MTMQTINTAVPLSTPEAGDLGVFLHRSTDLDGVLRFDLETQEGPMDAEGLAALRDLIALILDKPQRRQLTIAPDPSETPVVVSCVNVAGVQVAEYQSAKEGVTVALETDEVVPVRRIPELIAFLQSVEKDHRLAAARDFFGSEDALDLSKHTMQSLMEYAETHGYDVPAFLTVACEVLGK</sequence>
<dbReference type="RefSeq" id="WP_121485502.1">
    <property type="nucleotide sequence ID" value="NZ_QQXL01000006.1"/>
</dbReference>
<evidence type="ECO:0000313" key="2">
    <source>
        <dbReference type="Proteomes" id="UP000273119"/>
    </source>
</evidence>
<name>A0A496PH68_9MICC</name>
<keyword evidence="2" id="KW-1185">Reference proteome</keyword>
<organism evidence="1 2">
    <name type="scientific">Galactobacter caseinivorans</name>
    <dbReference type="NCBI Taxonomy" id="2676123"/>
    <lineage>
        <taxon>Bacteria</taxon>
        <taxon>Bacillati</taxon>
        <taxon>Actinomycetota</taxon>
        <taxon>Actinomycetes</taxon>
        <taxon>Micrococcales</taxon>
        <taxon>Micrococcaceae</taxon>
        <taxon>Galactobacter</taxon>
    </lineage>
</organism>
<accession>A0A496PH68</accession>
<proteinExistence type="predicted"/>
<reference evidence="1 2" key="1">
    <citation type="submission" date="2018-07" db="EMBL/GenBank/DDBJ databases">
        <title>Arthrobacter sp. nov., isolated from raw cow's milk with high bacterial count.</title>
        <authorList>
            <person name="Hahne J."/>
            <person name="Isele D."/>
            <person name="Lipski A."/>
        </authorList>
    </citation>
    <scope>NUCLEOTIDE SEQUENCE [LARGE SCALE GENOMIC DNA]</scope>
    <source>
        <strain evidence="1 2">JZ R-183</strain>
    </source>
</reference>
<gene>
    <name evidence="1" type="ORF">DWQ67_10125</name>
</gene>